<dbReference type="InterPro" id="IPR025101">
    <property type="entry name" value="DUF4012"/>
</dbReference>
<feature type="compositionally biased region" description="Basic and acidic residues" evidence="1">
    <location>
        <begin position="11"/>
        <end position="39"/>
    </location>
</feature>
<gene>
    <name evidence="3" type="ORF">DW007_04410</name>
</gene>
<comment type="caution">
    <text evidence="3">The sequence shown here is derived from an EMBL/GenBank/DDBJ whole genome shotgun (WGS) entry which is preliminary data.</text>
</comment>
<feature type="transmembrane region" description="Helical" evidence="2">
    <location>
        <begin position="61"/>
        <end position="84"/>
    </location>
</feature>
<evidence type="ECO:0000313" key="3">
    <source>
        <dbReference type="EMBL" id="RHL70223.1"/>
    </source>
</evidence>
<sequence>MSEDFEILYSDSKESGSHHSHHHSDGEHHSSHHHSDGTHHHGSHHHGSHRHSKQRKRRKRILIITLSIVACLLIVIGVGGAYGYKVAKREVADVKQQAYTLKADLKSVMAGLKAQDPVATETACDQLDVAIEDINKTFDKKIWKTAYKIPKFKGYIDSVKELLDLVQEASSDIARPTVAVLNDYPLSGLKVDDGFSITTINAYLSLLEDIEPKIDHIVTAMNQVDLPMGLNSMIADYSVQIASMTGSYDNLKEFLPLFKTFIGDGSDRTYLLAAQNSSEIRASGGFPGSIGTIRIRDGVLTIGNFSSVYKVLASYTPSAANITSEEKELFGSWMNGPRDACFDPDFERVAYIWALAYEQKNSEHVNGVVSLTPAIIQGMLEYIGNVTLSDGTELTSENATKVLQYDLYYKYLNANASATAGDYVDDLFAETAKATMSKLVSDFDVKKAGDYYKVFSDGAKNRTVMMWMEDEEEQELVKNAGCSGGLNEDPENPETGVYFSISDPCKLGWFLDIDTEIGEPVVNDDGTRTYDVTATYSNVLSNADKVNAGNYILGSYGGTITGYIHIFAPAGGTISNIKTSNGGRMYTGTYHNLDVAYMFGNSIAPGASITITYKVTTAAGVTTPLGVNSTPTLQNYR</sequence>
<dbReference type="Proteomes" id="UP000285201">
    <property type="component" value="Unassembled WGS sequence"/>
</dbReference>
<keyword evidence="2" id="KW-1133">Transmembrane helix</keyword>
<keyword evidence="2" id="KW-0472">Membrane</keyword>
<protein>
    <submittedName>
        <fullName evidence="3">DUF4012 domain-containing protein</fullName>
    </submittedName>
</protein>
<accession>A0A415MD05</accession>
<dbReference type="AlphaFoldDB" id="A0A415MD05"/>
<evidence type="ECO:0000313" key="4">
    <source>
        <dbReference type="Proteomes" id="UP000285201"/>
    </source>
</evidence>
<dbReference type="EMBL" id="QROY01000003">
    <property type="protein sequence ID" value="RHL70223.1"/>
    <property type="molecule type" value="Genomic_DNA"/>
</dbReference>
<feature type="compositionally biased region" description="Basic residues" evidence="1">
    <location>
        <begin position="40"/>
        <end position="56"/>
    </location>
</feature>
<evidence type="ECO:0000256" key="2">
    <source>
        <dbReference type="SAM" id="Phobius"/>
    </source>
</evidence>
<dbReference type="Pfam" id="PF13196">
    <property type="entry name" value="DUF4012"/>
    <property type="match status" value="1"/>
</dbReference>
<name>A0A415MD05_9FIRM</name>
<keyword evidence="2" id="KW-0812">Transmembrane</keyword>
<dbReference type="RefSeq" id="WP_118370473.1">
    <property type="nucleotide sequence ID" value="NZ_QROY01000003.1"/>
</dbReference>
<evidence type="ECO:0000256" key="1">
    <source>
        <dbReference type="SAM" id="MobiDB-lite"/>
    </source>
</evidence>
<reference evidence="3 4" key="1">
    <citation type="submission" date="2018-08" db="EMBL/GenBank/DDBJ databases">
        <title>A genome reference for cultivated species of the human gut microbiota.</title>
        <authorList>
            <person name="Zou Y."/>
            <person name="Xue W."/>
            <person name="Luo G."/>
        </authorList>
    </citation>
    <scope>NUCLEOTIDE SEQUENCE [LARGE SCALE GENOMIC DNA]</scope>
    <source>
        <strain evidence="3 4">AF36-7BH</strain>
    </source>
</reference>
<proteinExistence type="predicted"/>
<feature type="region of interest" description="Disordered" evidence="1">
    <location>
        <begin position="10"/>
        <end position="56"/>
    </location>
</feature>
<organism evidence="3 4">
    <name type="scientific">Lachnospira eligens</name>
    <dbReference type="NCBI Taxonomy" id="39485"/>
    <lineage>
        <taxon>Bacteria</taxon>
        <taxon>Bacillati</taxon>
        <taxon>Bacillota</taxon>
        <taxon>Clostridia</taxon>
        <taxon>Lachnospirales</taxon>
        <taxon>Lachnospiraceae</taxon>
        <taxon>Lachnospira</taxon>
    </lineage>
</organism>